<feature type="domain" description="Glucose-methanol-choline oxidoreductase N-terminal" evidence="2">
    <location>
        <begin position="34"/>
        <end position="329"/>
    </location>
</feature>
<dbReference type="InterPro" id="IPR036188">
    <property type="entry name" value="FAD/NAD-bd_sf"/>
</dbReference>
<evidence type="ECO:0000259" key="2">
    <source>
        <dbReference type="Pfam" id="PF00732"/>
    </source>
</evidence>
<dbReference type="VEuPathDB" id="VectorBase:PPAI004273"/>
<dbReference type="InterPro" id="IPR012132">
    <property type="entry name" value="GMC_OxRdtase"/>
</dbReference>
<dbReference type="EnsemblMetazoa" id="PPAI004273-RA">
    <property type="protein sequence ID" value="PPAI004273-PA"/>
    <property type="gene ID" value="PPAI004273"/>
</dbReference>
<organism evidence="3 4">
    <name type="scientific">Phlebotomus papatasi</name>
    <name type="common">Sandfly</name>
    <dbReference type="NCBI Taxonomy" id="29031"/>
    <lineage>
        <taxon>Eukaryota</taxon>
        <taxon>Metazoa</taxon>
        <taxon>Ecdysozoa</taxon>
        <taxon>Arthropoda</taxon>
        <taxon>Hexapoda</taxon>
        <taxon>Insecta</taxon>
        <taxon>Pterygota</taxon>
        <taxon>Neoptera</taxon>
        <taxon>Endopterygota</taxon>
        <taxon>Diptera</taxon>
        <taxon>Nematocera</taxon>
        <taxon>Psychodoidea</taxon>
        <taxon>Psychodidae</taxon>
        <taxon>Phlebotomus</taxon>
        <taxon>Phlebotomus</taxon>
    </lineage>
</organism>
<evidence type="ECO:0000313" key="3">
    <source>
        <dbReference type="EnsemblMetazoa" id="PPAI004273-PA"/>
    </source>
</evidence>
<dbReference type="PANTHER" id="PTHR11552:SF216">
    <property type="entry name" value="GLUCOSE-METHANOL-CHOLINE OXIDOREDUCTASE N-TERMINAL DOMAIN-CONTAINING PROTEIN"/>
    <property type="match status" value="1"/>
</dbReference>
<dbReference type="Pfam" id="PF00732">
    <property type="entry name" value="GMC_oxred_N"/>
    <property type="match status" value="1"/>
</dbReference>
<dbReference type="VEuPathDB" id="VectorBase:PPAPM1_001374"/>
<name>A0A1B0D9G1_PHLPP</name>
<dbReference type="GO" id="GO:0016614">
    <property type="term" value="F:oxidoreductase activity, acting on CH-OH group of donors"/>
    <property type="evidence" value="ECO:0007669"/>
    <property type="project" value="InterPro"/>
</dbReference>
<protein>
    <recommendedName>
        <fullName evidence="2">Glucose-methanol-choline oxidoreductase N-terminal domain-containing protein</fullName>
    </recommendedName>
</protein>
<dbReference type="PANTHER" id="PTHR11552">
    <property type="entry name" value="GLUCOSE-METHANOL-CHOLINE GMC OXIDOREDUCTASE"/>
    <property type="match status" value="1"/>
</dbReference>
<dbReference type="Gene3D" id="3.50.50.60">
    <property type="entry name" value="FAD/NAD(P)-binding domain"/>
    <property type="match status" value="2"/>
</dbReference>
<accession>A0A1B0D9G1</accession>
<proteinExistence type="inferred from homology"/>
<dbReference type="InterPro" id="IPR000172">
    <property type="entry name" value="GMC_OxRdtase_N"/>
</dbReference>
<dbReference type="GO" id="GO:0050660">
    <property type="term" value="F:flavin adenine dinucleotide binding"/>
    <property type="evidence" value="ECO:0007669"/>
    <property type="project" value="InterPro"/>
</dbReference>
<sequence length="445" mass="49230">MICGQELLQSLFAMTNNIYFNQSFRDTVEFLPEYDFIVVGAGSAGAAVAGRLAEIPEFNILLLEAGQDETIMTDVPLSASLNQLTSANWGYKPDPSPIACVGLKGGVCNWPKGRVMGGTSVLNYMVYNRGHRRDFDGWAEAGNVGWSYKDVLPYFKKLESVRIPELRDPKYRGMNGPVTIEHSSFQTKMLRSFLEAGQKLGYKVNDPNGAEMLGFSKIQANLRNGRRCSSAKAYLRPMANRPNLHISKRSWVTKIIIDPITKTATGVEFLKRKRRYIVRASKEVILSAGVIGSPQLLMLSGVGPADHLSSLGIPVIQDLKVGYNLQDHMSLPGLVFLIDKPLSVRERDVNNPLAVIDYFLFSRGPFTLPGGSEGYAFVKVPNSTLPNDYPDIEIVLGTGALNNDDSRAIGHLMGLPEEFYRKTYGPILGKVHGILKIFLHNLLYI</sequence>
<dbReference type="AlphaFoldDB" id="A0A1B0D9G1"/>
<evidence type="ECO:0000313" key="4">
    <source>
        <dbReference type="Proteomes" id="UP000092462"/>
    </source>
</evidence>
<reference evidence="3" key="1">
    <citation type="submission" date="2022-08" db="UniProtKB">
        <authorList>
            <consortium name="EnsemblMetazoa"/>
        </authorList>
    </citation>
    <scope>IDENTIFICATION</scope>
    <source>
        <strain evidence="3">Israel</strain>
    </source>
</reference>
<keyword evidence="4" id="KW-1185">Reference proteome</keyword>
<comment type="similarity">
    <text evidence="1">Belongs to the GMC oxidoreductase family.</text>
</comment>
<dbReference type="Proteomes" id="UP000092462">
    <property type="component" value="Unassembled WGS sequence"/>
</dbReference>
<dbReference type="SUPFAM" id="SSF51905">
    <property type="entry name" value="FAD/NAD(P)-binding domain"/>
    <property type="match status" value="1"/>
</dbReference>
<dbReference type="EMBL" id="AJVK01028207">
    <property type="status" value="NOT_ANNOTATED_CDS"/>
    <property type="molecule type" value="Genomic_DNA"/>
</dbReference>
<evidence type="ECO:0000256" key="1">
    <source>
        <dbReference type="ARBA" id="ARBA00010790"/>
    </source>
</evidence>